<proteinExistence type="predicted"/>
<accession>A0A655YX61</accession>
<evidence type="ECO:0000313" key="1">
    <source>
        <dbReference type="EMBL" id="CSC52170.1"/>
    </source>
</evidence>
<organism evidence="1 2">
    <name type="scientific">Vibrio cholerae</name>
    <dbReference type="NCBI Taxonomy" id="666"/>
    <lineage>
        <taxon>Bacteria</taxon>
        <taxon>Pseudomonadati</taxon>
        <taxon>Pseudomonadota</taxon>
        <taxon>Gammaproteobacteria</taxon>
        <taxon>Vibrionales</taxon>
        <taxon>Vibrionaceae</taxon>
        <taxon>Vibrio</taxon>
    </lineage>
</organism>
<protein>
    <submittedName>
        <fullName evidence="1">Uncharacterized protein</fullName>
    </submittedName>
</protein>
<dbReference type="AlphaFoldDB" id="A0A655YX61"/>
<reference evidence="1 2" key="1">
    <citation type="submission" date="2015-07" db="EMBL/GenBank/DDBJ databases">
        <authorList>
            <consortium name="Pathogen Informatics"/>
        </authorList>
    </citation>
    <scope>NUCLEOTIDE SEQUENCE [LARGE SCALE GENOMIC DNA]</scope>
    <source>
        <strain evidence="1 2">A325</strain>
    </source>
</reference>
<dbReference type="Proteomes" id="UP000046067">
    <property type="component" value="Unassembled WGS sequence"/>
</dbReference>
<dbReference type="EMBL" id="CWQJ01000020">
    <property type="protein sequence ID" value="CSC52170.1"/>
    <property type="molecule type" value="Genomic_DNA"/>
</dbReference>
<gene>
    <name evidence="1" type="ORF">ERS013201_02828</name>
</gene>
<name>A0A655YX61_VIBCL</name>
<evidence type="ECO:0000313" key="2">
    <source>
        <dbReference type="Proteomes" id="UP000046067"/>
    </source>
</evidence>
<sequence>MLFCQGTQLRLARDVLLTAALMIKHYIIELVMVRQITQHRQHRGDTTACRKQQQRLWRGGIQMEMPSRMLRGQGRANLQILLQPIRNSPAINTLDRNR</sequence>